<dbReference type="GO" id="GO:0030424">
    <property type="term" value="C:axon"/>
    <property type="evidence" value="ECO:0007669"/>
    <property type="project" value="TreeGrafter"/>
</dbReference>
<reference evidence="8" key="1">
    <citation type="journal article" date="2017" name="Sci. Rep.">
        <title>Antennal transcriptome analysis and expression profiles of olfactory genes in Anoplophora chinensis.</title>
        <authorList>
            <person name="Wang J."/>
            <person name="Hu P."/>
            <person name="Gao P."/>
            <person name="Tao J."/>
            <person name="Luo Y."/>
        </authorList>
    </citation>
    <scope>NUCLEOTIDE SEQUENCE</scope>
</reference>
<keyword evidence="6 8" id="KW-0675">Receptor</keyword>
<evidence type="ECO:0000256" key="1">
    <source>
        <dbReference type="ARBA" id="ARBA00004651"/>
    </source>
</evidence>
<keyword evidence="4" id="KW-1133">Transmembrane helix</keyword>
<evidence type="ECO:0000256" key="6">
    <source>
        <dbReference type="ARBA" id="ARBA00023170"/>
    </source>
</evidence>
<dbReference type="GO" id="GO:0050909">
    <property type="term" value="P:sensory perception of taste"/>
    <property type="evidence" value="ECO:0007669"/>
    <property type="project" value="InterPro"/>
</dbReference>
<dbReference type="GO" id="GO:0008049">
    <property type="term" value="P:male courtship behavior"/>
    <property type="evidence" value="ECO:0007669"/>
    <property type="project" value="TreeGrafter"/>
</dbReference>
<dbReference type="EMBL" id="MF975488">
    <property type="protein sequence ID" value="AUF73064.1"/>
    <property type="molecule type" value="mRNA"/>
</dbReference>
<dbReference type="Pfam" id="PF08395">
    <property type="entry name" value="7tm_7"/>
    <property type="match status" value="1"/>
</dbReference>
<evidence type="ECO:0000313" key="8">
    <source>
        <dbReference type="EMBL" id="AUF73064.1"/>
    </source>
</evidence>
<evidence type="ECO:0000256" key="5">
    <source>
        <dbReference type="ARBA" id="ARBA00023136"/>
    </source>
</evidence>
<dbReference type="PANTHER" id="PTHR21143">
    <property type="entry name" value="INVERTEBRATE GUSTATORY RECEPTOR"/>
    <property type="match status" value="1"/>
</dbReference>
<organism evidence="8">
    <name type="scientific">Anoplophora chinensis</name>
    <name type="common">Citrus longhorn beetle</name>
    <dbReference type="NCBI Taxonomy" id="217632"/>
    <lineage>
        <taxon>Eukaryota</taxon>
        <taxon>Metazoa</taxon>
        <taxon>Ecdysozoa</taxon>
        <taxon>Arthropoda</taxon>
        <taxon>Hexapoda</taxon>
        <taxon>Insecta</taxon>
        <taxon>Pterygota</taxon>
        <taxon>Neoptera</taxon>
        <taxon>Endopterygota</taxon>
        <taxon>Coleoptera</taxon>
        <taxon>Polyphaga</taxon>
        <taxon>Cucujiformia</taxon>
        <taxon>Chrysomeloidea</taxon>
        <taxon>Cerambycidae</taxon>
        <taxon>Lamiinae</taxon>
        <taxon>Lamiini</taxon>
        <taxon>Anoplophora</taxon>
    </lineage>
</organism>
<dbReference type="GO" id="GO:0005886">
    <property type="term" value="C:plasma membrane"/>
    <property type="evidence" value="ECO:0007669"/>
    <property type="project" value="UniProtKB-SubCell"/>
</dbReference>
<dbReference type="InterPro" id="IPR013604">
    <property type="entry name" value="7TM_chemorcpt"/>
</dbReference>
<accession>A0A2H4ZBG0</accession>
<dbReference type="PANTHER" id="PTHR21143:SF104">
    <property type="entry name" value="GUSTATORY RECEPTOR 8A-RELATED"/>
    <property type="match status" value="1"/>
</dbReference>
<sequence>MFSCDWAVKEAEKLVTTCYKYQAYFPTFSEEKQELLNLANQIINNKPAFTAAGFFEVNCRTLFALFGTTTTYFIVIIQFNQM</sequence>
<comment type="subcellular location">
    <subcellularLocation>
        <location evidence="1">Cell membrane</location>
        <topology evidence="1">Multi-pass membrane protein</topology>
    </subcellularLocation>
</comment>
<keyword evidence="3" id="KW-0812">Transmembrane</keyword>
<keyword evidence="5" id="KW-0472">Membrane</keyword>
<evidence type="ECO:0000256" key="2">
    <source>
        <dbReference type="ARBA" id="ARBA00022475"/>
    </source>
</evidence>
<dbReference type="GO" id="GO:0030425">
    <property type="term" value="C:dendrite"/>
    <property type="evidence" value="ECO:0007669"/>
    <property type="project" value="TreeGrafter"/>
</dbReference>
<evidence type="ECO:0000256" key="3">
    <source>
        <dbReference type="ARBA" id="ARBA00022692"/>
    </source>
</evidence>
<dbReference type="GO" id="GO:0007165">
    <property type="term" value="P:signal transduction"/>
    <property type="evidence" value="ECO:0007669"/>
    <property type="project" value="UniProtKB-KW"/>
</dbReference>
<dbReference type="AlphaFoldDB" id="A0A2H4ZBG0"/>
<keyword evidence="7" id="KW-0807">Transducer</keyword>
<name>A0A2H4ZBG0_ANOCN</name>
<evidence type="ECO:0000256" key="7">
    <source>
        <dbReference type="ARBA" id="ARBA00023224"/>
    </source>
</evidence>
<dbReference type="GO" id="GO:0007635">
    <property type="term" value="P:chemosensory behavior"/>
    <property type="evidence" value="ECO:0007669"/>
    <property type="project" value="TreeGrafter"/>
</dbReference>
<keyword evidence="2" id="KW-1003">Cell membrane</keyword>
<dbReference type="GO" id="GO:0043025">
    <property type="term" value="C:neuronal cell body"/>
    <property type="evidence" value="ECO:0007669"/>
    <property type="project" value="TreeGrafter"/>
</dbReference>
<evidence type="ECO:0000256" key="4">
    <source>
        <dbReference type="ARBA" id="ARBA00022989"/>
    </source>
</evidence>
<protein>
    <submittedName>
        <fullName evidence="8">Gustatory receptor</fullName>
    </submittedName>
</protein>
<proteinExistence type="evidence at transcript level"/>